<dbReference type="Proteomes" id="UP001189429">
    <property type="component" value="Unassembled WGS sequence"/>
</dbReference>
<proteinExistence type="predicted"/>
<feature type="coiled-coil region" evidence="1">
    <location>
        <begin position="82"/>
        <end position="145"/>
    </location>
</feature>
<reference evidence="2" key="1">
    <citation type="submission" date="2023-10" db="EMBL/GenBank/DDBJ databases">
        <authorList>
            <person name="Chen Y."/>
            <person name="Shah S."/>
            <person name="Dougan E. K."/>
            <person name="Thang M."/>
            <person name="Chan C."/>
        </authorList>
    </citation>
    <scope>NUCLEOTIDE SEQUENCE [LARGE SCALE GENOMIC DNA]</scope>
</reference>
<evidence type="ECO:0000313" key="3">
    <source>
        <dbReference type="Proteomes" id="UP001189429"/>
    </source>
</evidence>
<keyword evidence="3" id="KW-1185">Reference proteome</keyword>
<organism evidence="2 3">
    <name type="scientific">Prorocentrum cordatum</name>
    <dbReference type="NCBI Taxonomy" id="2364126"/>
    <lineage>
        <taxon>Eukaryota</taxon>
        <taxon>Sar</taxon>
        <taxon>Alveolata</taxon>
        <taxon>Dinophyceae</taxon>
        <taxon>Prorocentrales</taxon>
        <taxon>Prorocentraceae</taxon>
        <taxon>Prorocentrum</taxon>
    </lineage>
</organism>
<dbReference type="EMBL" id="CAUYUJ010015041">
    <property type="protein sequence ID" value="CAK0849195.1"/>
    <property type="molecule type" value="Genomic_DNA"/>
</dbReference>
<name>A0ABN9TTR1_9DINO</name>
<gene>
    <name evidence="2" type="ORF">PCOR1329_LOCUS41944</name>
</gene>
<evidence type="ECO:0000313" key="2">
    <source>
        <dbReference type="EMBL" id="CAK0849195.1"/>
    </source>
</evidence>
<sequence length="714" mass="76216">MSHPLSYPWQAGFGGLVLSSLDILAQAALYSVRSSLSDEAFQQAKVSPLETMQVIGQLLLLLLGVAQATSVSAPIGKVLELMSKIEASIVHETEEAAKLKAEKDTWCKDTAVNLGFEIKTGTSDVAELEAKIAKEIASISSLTEKTEELAGQIAKDDKDLQSATKIRAEEGSADFEAEEKELAATIDTLRRAIAVLERELAKSGGAALVQVQSAGTVVQALEVMVKAAMFSQADASRLTAFVQSTHQASDGDAGAPDAAVYESKSGSIVDVLGDLLDKAESSLSDARAKESKAQQAFELLKQSLEDSIAFGTKDMEAAKTSMAKAGESKSAAEGSLADVSKDLAEDKAMLEDVNKDCATYVEEYEASAKSRAEELAVVRKAKAIIEETTGGAAALALSQTSAPSFLQVVRARRSAHDSASAVRFVRELARKRKSPALAQLVSRLASAVRLGARDGEDPFEKVRGLITEMIAKLEKDSTQDAEQKAYCDKEMKDAEAKKAEKGDAVGTLSTKIDQMAANSAKLKDSVATLESELAELAATQSAMDKMRKEESELFAEQEKSLKDGISGVEAALKILKEYYATEEKAHDAKDGAAGGIIAMLEVCLSDFTKGLADITATEDSAQSDYEKTTQDNKVAKVAKEQSVKYETKEAAELDKAISEAAAERATTQSELDAVLEYLEKLKDMCIAKPETYADRADRRAAEIEGLKQALEILG</sequence>
<protein>
    <submittedName>
        <fullName evidence="2">Uncharacterized protein</fullName>
    </submittedName>
</protein>
<keyword evidence="1" id="KW-0175">Coiled coil</keyword>
<comment type="caution">
    <text evidence="2">The sequence shown here is derived from an EMBL/GenBank/DDBJ whole genome shotgun (WGS) entry which is preliminary data.</text>
</comment>
<accession>A0ABN9TTR1</accession>
<evidence type="ECO:0000256" key="1">
    <source>
        <dbReference type="SAM" id="Coils"/>
    </source>
</evidence>
<feature type="coiled-coil region" evidence="1">
    <location>
        <begin position="512"/>
        <end position="549"/>
    </location>
</feature>